<comment type="caution">
    <text evidence="2">The sequence shown here is derived from an EMBL/GenBank/DDBJ whole genome shotgun (WGS) entry which is preliminary data.</text>
</comment>
<evidence type="ECO:0000313" key="3">
    <source>
        <dbReference type="Proteomes" id="UP000324632"/>
    </source>
</evidence>
<dbReference type="EMBL" id="SOYY01000009">
    <property type="protein sequence ID" value="KAA0716601.1"/>
    <property type="molecule type" value="Genomic_DNA"/>
</dbReference>
<reference evidence="2" key="1">
    <citation type="journal article" date="2019" name="Mol. Ecol. Resour.">
        <title>Chromosome-level genome assembly of Triplophysa tibetana, a fish adapted to the harsh high-altitude environment of the Tibetan Plateau.</title>
        <authorList>
            <person name="Yang X."/>
            <person name="Liu H."/>
            <person name="Ma Z."/>
            <person name="Zou Y."/>
            <person name="Zou M."/>
            <person name="Mao Y."/>
            <person name="Li X."/>
            <person name="Wang H."/>
            <person name="Chen T."/>
            <person name="Wang W."/>
            <person name="Yang R."/>
        </authorList>
    </citation>
    <scope>NUCLEOTIDE SEQUENCE [LARGE SCALE GENOMIC DNA]</scope>
    <source>
        <strain evidence="2">TTIB1903HZAU</strain>
        <tissue evidence="2">Muscle</tissue>
    </source>
</reference>
<accession>A0A5A9P5Z3</accession>
<proteinExistence type="predicted"/>
<protein>
    <submittedName>
        <fullName evidence="2">Uncharacterized protein</fullName>
    </submittedName>
</protein>
<evidence type="ECO:0000313" key="2">
    <source>
        <dbReference type="EMBL" id="KAA0716601.1"/>
    </source>
</evidence>
<feature type="region of interest" description="Disordered" evidence="1">
    <location>
        <begin position="448"/>
        <end position="480"/>
    </location>
</feature>
<feature type="compositionally biased region" description="Polar residues" evidence="1">
    <location>
        <begin position="352"/>
        <end position="364"/>
    </location>
</feature>
<dbReference type="Proteomes" id="UP000324632">
    <property type="component" value="Chromosome 9"/>
</dbReference>
<dbReference type="AlphaFoldDB" id="A0A5A9P5Z3"/>
<feature type="region of interest" description="Disordered" evidence="1">
    <location>
        <begin position="113"/>
        <end position="134"/>
    </location>
</feature>
<feature type="compositionally biased region" description="Acidic residues" evidence="1">
    <location>
        <begin position="557"/>
        <end position="568"/>
    </location>
</feature>
<feature type="region of interest" description="Disordered" evidence="1">
    <location>
        <begin position="340"/>
        <end position="374"/>
    </location>
</feature>
<feature type="compositionally biased region" description="Basic and acidic residues" evidence="1">
    <location>
        <begin position="576"/>
        <end position="596"/>
    </location>
</feature>
<sequence length="608" mass="66215">MGRQPPSTCPSQKKRISPCMCECIQNVQAANEARQSTILPSLKEQPAAGRSPGPSFIQHNIEHNAELMRINGGAFKLKRIGKTVEPRARLQLNRTNEPNRRRAAYQKHDNLTVCHDPRRGQGTEPVKKMTSRENEGAPLPEILVSRWTPLAFRTALCLPGRINRLCTMAQVCPLHHGPGRFLLHSQGPSLLHGSGPTLIHGPEPSLMSTTQDSILYNYTAGATTCYSGSSLPAATFPWASRRFRSQVLTGRSHPIRSSERSPTGGGIPSGSSATHSETMCDIDEMSLAASEGDWHPTLTNPSSTPSGRVQDEAEVMSSVLTRGYVVPEDPFDIGSGSCAPTGGTPEAEIEGETSTPSATFSREGTLTGRPQGEQHRARTFTATALIGRYGTAPASSPKPDPFQGLAPTYSQSFSVLPGCTCSRSNTPLDCARQTRPHALARRRVVYTRQLLPLSNRHHNPSRSSERSPEGGSQPAGSAVTYPKTVVRDDILDPHLLPDFHATHPAFPSPHPRGRPHRPVRSAGADSGGGVAVKESCSSKYNHEKEEEDEATNKRATEEEERIGDDEDIVPPSKKKTAAEFRKPVDEQMWERRKLEQMQKGVKKGSPFS</sequence>
<organism evidence="2 3">
    <name type="scientific">Triplophysa tibetana</name>
    <dbReference type="NCBI Taxonomy" id="1572043"/>
    <lineage>
        <taxon>Eukaryota</taxon>
        <taxon>Metazoa</taxon>
        <taxon>Chordata</taxon>
        <taxon>Craniata</taxon>
        <taxon>Vertebrata</taxon>
        <taxon>Euteleostomi</taxon>
        <taxon>Actinopterygii</taxon>
        <taxon>Neopterygii</taxon>
        <taxon>Teleostei</taxon>
        <taxon>Ostariophysi</taxon>
        <taxon>Cypriniformes</taxon>
        <taxon>Nemacheilidae</taxon>
        <taxon>Triplophysa</taxon>
    </lineage>
</organism>
<feature type="region of interest" description="Disordered" evidence="1">
    <location>
        <begin position="495"/>
        <end position="608"/>
    </location>
</feature>
<keyword evidence="3" id="KW-1185">Reference proteome</keyword>
<feature type="region of interest" description="Disordered" evidence="1">
    <location>
        <begin position="249"/>
        <end position="276"/>
    </location>
</feature>
<evidence type="ECO:0000256" key="1">
    <source>
        <dbReference type="SAM" id="MobiDB-lite"/>
    </source>
</evidence>
<name>A0A5A9P5Z3_9TELE</name>
<feature type="compositionally biased region" description="Basic and acidic residues" evidence="1">
    <location>
        <begin position="540"/>
        <end position="556"/>
    </location>
</feature>
<gene>
    <name evidence="2" type="ORF">E1301_Tti019193</name>
</gene>